<keyword evidence="2" id="KW-0328">Glycosyltransferase</keyword>
<evidence type="ECO:0000313" key="3">
    <source>
        <dbReference type="Proteomes" id="UP000249782"/>
    </source>
</evidence>
<name>A0A328PFK3_9EURY</name>
<gene>
    <name evidence="2" type="ORF">DPC56_04650</name>
</gene>
<dbReference type="EMBL" id="QLOE01000004">
    <property type="protein sequence ID" value="RAO79212.1"/>
    <property type="molecule type" value="Genomic_DNA"/>
</dbReference>
<reference evidence="2 3" key="1">
    <citation type="submission" date="2018-06" db="EMBL/GenBank/DDBJ databases">
        <title>Draft genome sequence of hyperthermophilic methanogen Methanothermobacter tenebrarum sp. MCM-B 1447.</title>
        <authorList>
            <person name="Pore S.D."/>
            <person name="Dagar S."/>
            <person name="Dhakephalkar P.K."/>
        </authorList>
    </citation>
    <scope>NUCLEOTIDE SEQUENCE [LARGE SCALE GENOMIC DNA]</scope>
    <source>
        <strain evidence="2 3">MCM B 1447</strain>
    </source>
</reference>
<dbReference type="InterPro" id="IPR029057">
    <property type="entry name" value="PRTase-like"/>
</dbReference>
<comment type="caution">
    <text evidence="2">The sequence shown here is derived from an EMBL/GenBank/DDBJ whole genome shotgun (WGS) entry which is preliminary data.</text>
</comment>
<sequence length="240" mass="26638">MDDPPTIHINPDGGLDLTKIIENRELRDKFFVFKNRKEAGEVLARMLKDYQDSDAIILGIPAGGVPVAAVIAKKLNLTLDVLIVSKITLPWNREAGYGAVAFNRTIKLNQKLIDSLGLTGREVEAGIKETLKKVERRVQIFRKGKPPLKLKNRTVIVVDDGLASGYTMLAAVEALRRAGAGKIIIAVPTANLDAIKRLEGKVDMVYSPNIRHVYPYAVADAYKNWYDVSEDEVKSILQKF</sequence>
<protein>
    <submittedName>
        <fullName evidence="2">Phosphoribosyltransferase</fullName>
    </submittedName>
</protein>
<dbReference type="Pfam" id="PF00156">
    <property type="entry name" value="Pribosyltran"/>
    <property type="match status" value="1"/>
</dbReference>
<accession>A0A328PFK3</accession>
<evidence type="ECO:0000259" key="1">
    <source>
        <dbReference type="Pfam" id="PF00156"/>
    </source>
</evidence>
<dbReference type="Gene3D" id="3.40.50.2020">
    <property type="match status" value="1"/>
</dbReference>
<keyword evidence="2" id="KW-0808">Transferase</keyword>
<dbReference type="SUPFAM" id="SSF53271">
    <property type="entry name" value="PRTase-like"/>
    <property type="match status" value="1"/>
</dbReference>
<dbReference type="GO" id="GO:0016757">
    <property type="term" value="F:glycosyltransferase activity"/>
    <property type="evidence" value="ECO:0007669"/>
    <property type="project" value="UniProtKB-KW"/>
</dbReference>
<dbReference type="CDD" id="cd06223">
    <property type="entry name" value="PRTases_typeI"/>
    <property type="match status" value="1"/>
</dbReference>
<dbReference type="Gene3D" id="3.30.1310.20">
    <property type="entry name" value="PRTase-like"/>
    <property type="match status" value="1"/>
</dbReference>
<dbReference type="AlphaFoldDB" id="A0A328PFK3"/>
<proteinExistence type="predicted"/>
<dbReference type="InterPro" id="IPR000836">
    <property type="entry name" value="PRTase_dom"/>
</dbReference>
<evidence type="ECO:0000313" key="2">
    <source>
        <dbReference type="EMBL" id="RAO79212.1"/>
    </source>
</evidence>
<feature type="domain" description="Phosphoribosyltransferase" evidence="1">
    <location>
        <begin position="38"/>
        <end position="209"/>
    </location>
</feature>
<organism evidence="2 3">
    <name type="scientific">Methanothermobacter tenebrarum</name>
    <dbReference type="NCBI Taxonomy" id="680118"/>
    <lineage>
        <taxon>Archaea</taxon>
        <taxon>Methanobacteriati</taxon>
        <taxon>Methanobacteriota</taxon>
        <taxon>Methanomada group</taxon>
        <taxon>Methanobacteria</taxon>
        <taxon>Methanobacteriales</taxon>
        <taxon>Methanobacteriaceae</taxon>
        <taxon>Methanothermobacter</taxon>
    </lineage>
</organism>
<dbReference type="OrthoDB" id="56536at2157"/>
<keyword evidence="3" id="KW-1185">Reference proteome</keyword>
<dbReference type="Proteomes" id="UP000249782">
    <property type="component" value="Unassembled WGS sequence"/>
</dbReference>